<dbReference type="InterPro" id="IPR001138">
    <property type="entry name" value="Zn2Cys6_DnaBD"/>
</dbReference>
<dbReference type="InterPro" id="IPR036864">
    <property type="entry name" value="Zn2-C6_fun-type_DNA-bd_sf"/>
</dbReference>
<sequence length="918" mass="96412">MASQYSSNAPLPQGFSVYQPQLGAQLQFFPALGSQELDDMMNAYIPGPAALKEKRATISLDFLEHSQLTGQTFKFYPVYYSSSPVAASPVNSIATSSFNTSPVNSTLDWSQASASPSMSSRSSISKSRRTSKSNNLVARYSAIDLSNLPGMKIMTKDGEDVTDSASRGSKTKEQRDHAHLMRIIKACDSCRRKKIRCDPDHKKRSASQTQPQSATKAAKKARTSLPAAAIPAPQKPVAAGVSISKLDDNPGRPMSLLGIDPTFTFAGLDSFESTDQITESWEEFIQYPPADVEDNYDFFLDPQGYFSSSQSSASSSSASPSKALTPASQQDLLAVSGLEESEGTSSQSTSPQLPFMQDNYAGSASSYTDFNLFSPSSTFSEDDRMVPISSTRLLSPSQPSASGSETAFFDSFDPDGHTLATDWSGTSEPVSPLETGGLVAAANTSLPWYDPGHNAVANPDQDPRGGVSVITPTGWVGGVRIAHSTGGSLLVTMESGSGMEVIANSAPPGRSDVSESEIVSIAIHGSGTSVDVTTRQSASTAPQFSGDIQDGLLYDTSPTERGRIASETPARHSSWLSPGQADDFRTVCHAAITATAALLTTNMGKQELTSERPVASASASAPSSLATATNRPVRFSTGSEESPARVCDATESTTHRSAQLTLFKVQPELAANRSVIPGASPGVSPGGLRASLSESNALRATAHTSAGEDTTVPASSTALAWPHISDVRTPEILRNRSGLPAQQPSGEINVHQQSSASRSDNGIQPLSPLLLQAISPMEDVRAADERAALFTNQPSQFSLRQVQTTEAAAAMLVATLVGAAFAGMIGLSAGVSFASLILAMASVLQRLAIPSGAKETFASAPSAMSSSRSTEHAYPWAGPPLRKHQPLVSRDRTSCLASRFSSFLNGAVGTALVAPVLG</sequence>
<feature type="compositionally biased region" description="Polar residues" evidence="2">
    <location>
        <begin position="740"/>
        <end position="761"/>
    </location>
</feature>
<dbReference type="EMBL" id="JAWRVG010000011">
    <property type="protein sequence ID" value="KAK4077551.1"/>
    <property type="molecule type" value="Genomic_DNA"/>
</dbReference>
<feature type="region of interest" description="Disordered" evidence="2">
    <location>
        <begin position="737"/>
        <end position="761"/>
    </location>
</feature>
<feature type="compositionally biased region" description="Low complexity" evidence="2">
    <location>
        <begin position="309"/>
        <end position="328"/>
    </location>
</feature>
<dbReference type="CDD" id="cd00067">
    <property type="entry name" value="GAL4"/>
    <property type="match status" value="1"/>
</dbReference>
<dbReference type="RefSeq" id="XP_062757386.1">
    <property type="nucleotide sequence ID" value="XM_062898224.1"/>
</dbReference>
<evidence type="ECO:0000256" key="1">
    <source>
        <dbReference type="ARBA" id="ARBA00023242"/>
    </source>
</evidence>
<keyword evidence="3" id="KW-1133">Transmembrane helix</keyword>
<organism evidence="4 5">
    <name type="scientific">Trichoderma aggressivum f. europaeum</name>
    <dbReference type="NCBI Taxonomy" id="173218"/>
    <lineage>
        <taxon>Eukaryota</taxon>
        <taxon>Fungi</taxon>
        <taxon>Dikarya</taxon>
        <taxon>Ascomycota</taxon>
        <taxon>Pezizomycotina</taxon>
        <taxon>Sordariomycetes</taxon>
        <taxon>Hypocreomycetidae</taxon>
        <taxon>Hypocreales</taxon>
        <taxon>Hypocreaceae</taxon>
        <taxon>Trichoderma</taxon>
    </lineage>
</organism>
<feature type="compositionally biased region" description="Polar residues" evidence="2">
    <location>
        <begin position="206"/>
        <end position="215"/>
    </location>
</feature>
<evidence type="ECO:0000313" key="4">
    <source>
        <dbReference type="EMBL" id="KAK4077551.1"/>
    </source>
</evidence>
<accession>A0AAE1M6S4</accession>
<feature type="compositionally biased region" description="Polar residues" evidence="2">
    <location>
        <begin position="392"/>
        <end position="405"/>
    </location>
</feature>
<feature type="region of interest" description="Disordered" evidence="2">
    <location>
        <begin position="309"/>
        <end position="357"/>
    </location>
</feature>
<evidence type="ECO:0000256" key="2">
    <source>
        <dbReference type="SAM" id="MobiDB-lite"/>
    </source>
</evidence>
<feature type="region of interest" description="Disordered" evidence="2">
    <location>
        <begin position="198"/>
        <end position="222"/>
    </location>
</feature>
<dbReference type="AlphaFoldDB" id="A0AAE1M6S4"/>
<protein>
    <recommendedName>
        <fullName evidence="6">Zn(2)-C6 fungal-type domain-containing protein</fullName>
    </recommendedName>
</protein>
<evidence type="ECO:0008006" key="6">
    <source>
        <dbReference type="Google" id="ProtNLM"/>
    </source>
</evidence>
<dbReference type="GO" id="GO:0000981">
    <property type="term" value="F:DNA-binding transcription factor activity, RNA polymerase II-specific"/>
    <property type="evidence" value="ECO:0007669"/>
    <property type="project" value="InterPro"/>
</dbReference>
<keyword evidence="3" id="KW-0472">Membrane</keyword>
<feature type="compositionally biased region" description="Low complexity" evidence="2">
    <location>
        <begin position="110"/>
        <end position="125"/>
    </location>
</feature>
<gene>
    <name evidence="4" type="ORF">Triagg1_3883</name>
</gene>
<feature type="region of interest" description="Disordered" evidence="2">
    <location>
        <begin position="152"/>
        <end position="178"/>
    </location>
</feature>
<dbReference type="GO" id="GO:0008270">
    <property type="term" value="F:zinc ion binding"/>
    <property type="evidence" value="ECO:0007669"/>
    <property type="project" value="InterPro"/>
</dbReference>
<comment type="caution">
    <text evidence="4">The sequence shown here is derived from an EMBL/GenBank/DDBJ whole genome shotgun (WGS) entry which is preliminary data.</text>
</comment>
<proteinExistence type="predicted"/>
<keyword evidence="5" id="KW-1185">Reference proteome</keyword>
<reference evidence="4" key="1">
    <citation type="submission" date="2023-11" db="EMBL/GenBank/DDBJ databases">
        <title>The genome sequences of three competitors of mushroom-forming fungi.</title>
        <authorList>
            <person name="Beijen E."/>
            <person name="Ohm R.A."/>
        </authorList>
    </citation>
    <scope>NUCLEOTIDE SEQUENCE</scope>
    <source>
        <strain evidence="4">CBS 100526</strain>
    </source>
</reference>
<feature type="compositionally biased region" description="Low complexity" evidence="2">
    <location>
        <begin position="615"/>
        <end position="628"/>
    </location>
</feature>
<dbReference type="SUPFAM" id="SSF57701">
    <property type="entry name" value="Zn2/Cys6 DNA-binding domain"/>
    <property type="match status" value="1"/>
</dbReference>
<evidence type="ECO:0000313" key="5">
    <source>
        <dbReference type="Proteomes" id="UP001273209"/>
    </source>
</evidence>
<evidence type="ECO:0000256" key="3">
    <source>
        <dbReference type="SAM" id="Phobius"/>
    </source>
</evidence>
<keyword evidence="3" id="KW-0812">Transmembrane</keyword>
<feature type="region of interest" description="Disordered" evidence="2">
    <location>
        <begin position="609"/>
        <end position="653"/>
    </location>
</feature>
<name>A0AAE1M6S4_9HYPO</name>
<keyword evidence="1" id="KW-0539">Nucleus</keyword>
<feature type="region of interest" description="Disordered" evidence="2">
    <location>
        <begin position="392"/>
        <end position="413"/>
    </location>
</feature>
<feature type="transmembrane region" description="Helical" evidence="3">
    <location>
        <begin position="808"/>
        <end position="841"/>
    </location>
</feature>
<dbReference type="Proteomes" id="UP001273209">
    <property type="component" value="Unassembled WGS sequence"/>
</dbReference>
<feature type="region of interest" description="Disordered" evidence="2">
    <location>
        <begin position="105"/>
        <end position="131"/>
    </location>
</feature>
<dbReference type="GeneID" id="87918129"/>